<organism evidence="2 3">
    <name type="scientific">Basidiobolus meristosporus CBS 931.73</name>
    <dbReference type="NCBI Taxonomy" id="1314790"/>
    <lineage>
        <taxon>Eukaryota</taxon>
        <taxon>Fungi</taxon>
        <taxon>Fungi incertae sedis</taxon>
        <taxon>Zoopagomycota</taxon>
        <taxon>Entomophthoromycotina</taxon>
        <taxon>Basidiobolomycetes</taxon>
        <taxon>Basidiobolales</taxon>
        <taxon>Basidiobolaceae</taxon>
        <taxon>Basidiobolus</taxon>
    </lineage>
</organism>
<evidence type="ECO:0000313" key="3">
    <source>
        <dbReference type="Proteomes" id="UP000193498"/>
    </source>
</evidence>
<dbReference type="PANTHER" id="PTHR13281">
    <property type="entry name" value="TRANSMEMBRANE PROTEIN 70, MITOCHONDRIAL"/>
    <property type="match status" value="1"/>
</dbReference>
<name>A0A1Y1X6P3_9FUNG</name>
<dbReference type="STRING" id="1314790.A0A1Y1X6P3"/>
<sequence>MFVRQALCRNGFRTFTAVQTARGSALKTLSLVSHQHWYTTGSQPAEKERALYIGPLANTAKYLKIFSVSSLALTFAVCPAVFLIEAPISFGMRSILVGAAIATSTVSTGLVHWCLSPYVTKIAISEEHNGEHYTQDVLGDNNPLKTTFSEITPDTELKLYTYKFLGGVRISQVKVGDLEPSNRPFTSWGVKKEKLPLYNQSSNPPKPTFYVHPNLLDTEELKSISKFIAGQTEAGSKRDIALKAAAEAVANRKITN</sequence>
<feature type="transmembrane region" description="Helical" evidence="1">
    <location>
        <begin position="65"/>
        <end position="84"/>
    </location>
</feature>
<keyword evidence="1" id="KW-0812">Transmembrane</keyword>
<comment type="caution">
    <text evidence="2">The sequence shown here is derived from an EMBL/GenBank/DDBJ whole genome shotgun (WGS) entry which is preliminary data.</text>
</comment>
<dbReference type="GO" id="GO:0031966">
    <property type="term" value="C:mitochondrial membrane"/>
    <property type="evidence" value="ECO:0007669"/>
    <property type="project" value="TreeGrafter"/>
</dbReference>
<accession>A0A1Y1X6P3</accession>
<reference evidence="2 3" key="1">
    <citation type="submission" date="2016-07" db="EMBL/GenBank/DDBJ databases">
        <title>Pervasive Adenine N6-methylation of Active Genes in Fungi.</title>
        <authorList>
            <consortium name="DOE Joint Genome Institute"/>
            <person name="Mondo S.J."/>
            <person name="Dannebaum R.O."/>
            <person name="Kuo R.C."/>
            <person name="Labutti K."/>
            <person name="Haridas S."/>
            <person name="Kuo A."/>
            <person name="Salamov A."/>
            <person name="Ahrendt S.R."/>
            <person name="Lipzen A."/>
            <person name="Sullivan W."/>
            <person name="Andreopoulos W.B."/>
            <person name="Clum A."/>
            <person name="Lindquist E."/>
            <person name="Daum C."/>
            <person name="Ramamoorthy G.K."/>
            <person name="Gryganskyi A."/>
            <person name="Culley D."/>
            <person name="Magnuson J.K."/>
            <person name="James T.Y."/>
            <person name="O'Malley M.A."/>
            <person name="Stajich J.E."/>
            <person name="Spatafora J.W."/>
            <person name="Visel A."/>
            <person name="Grigoriev I.V."/>
        </authorList>
    </citation>
    <scope>NUCLEOTIDE SEQUENCE [LARGE SCALE GENOMIC DNA]</scope>
    <source>
        <strain evidence="2 3">CBS 931.73</strain>
    </source>
</reference>
<dbReference type="EMBL" id="MCFE01000702">
    <property type="protein sequence ID" value="ORX81463.1"/>
    <property type="molecule type" value="Genomic_DNA"/>
</dbReference>
<dbReference type="InterPro" id="IPR009724">
    <property type="entry name" value="TMEM70"/>
</dbReference>
<protein>
    <recommendedName>
        <fullName evidence="4">Transmembrane protein 186</fullName>
    </recommendedName>
</protein>
<dbReference type="OrthoDB" id="5386199at2759"/>
<dbReference type="PANTHER" id="PTHR13281:SF0">
    <property type="entry name" value="TRANSMEMBRANE PROTEIN 70, MITOCHONDRIAL"/>
    <property type="match status" value="1"/>
</dbReference>
<evidence type="ECO:0008006" key="4">
    <source>
        <dbReference type="Google" id="ProtNLM"/>
    </source>
</evidence>
<gene>
    <name evidence="2" type="ORF">K493DRAFT_320660</name>
</gene>
<keyword evidence="1" id="KW-0472">Membrane</keyword>
<evidence type="ECO:0000313" key="2">
    <source>
        <dbReference type="EMBL" id="ORX81463.1"/>
    </source>
</evidence>
<feature type="transmembrane region" description="Helical" evidence="1">
    <location>
        <begin position="90"/>
        <end position="115"/>
    </location>
</feature>
<keyword evidence="3" id="KW-1185">Reference proteome</keyword>
<evidence type="ECO:0000256" key="1">
    <source>
        <dbReference type="SAM" id="Phobius"/>
    </source>
</evidence>
<keyword evidence="1" id="KW-1133">Transmembrane helix</keyword>
<dbReference type="AlphaFoldDB" id="A0A1Y1X6P3"/>
<dbReference type="Proteomes" id="UP000193498">
    <property type="component" value="Unassembled WGS sequence"/>
</dbReference>
<proteinExistence type="predicted"/>
<dbReference type="GO" id="GO:0033615">
    <property type="term" value="P:mitochondrial proton-transporting ATP synthase complex assembly"/>
    <property type="evidence" value="ECO:0007669"/>
    <property type="project" value="TreeGrafter"/>
</dbReference>
<dbReference type="InParanoid" id="A0A1Y1X6P3"/>